<dbReference type="InterPro" id="IPR051274">
    <property type="entry name" value="3-5_Exoribonuclease"/>
</dbReference>
<evidence type="ECO:0000256" key="3">
    <source>
        <dbReference type="ARBA" id="ARBA00022839"/>
    </source>
</evidence>
<dbReference type="EMBL" id="PQIB02000002">
    <property type="protein sequence ID" value="RLN33428.1"/>
    <property type="molecule type" value="Genomic_DNA"/>
</dbReference>
<dbReference type="InterPro" id="IPR036397">
    <property type="entry name" value="RNaseH_sf"/>
</dbReference>
<evidence type="ECO:0000313" key="6">
    <source>
        <dbReference type="Proteomes" id="UP000275267"/>
    </source>
</evidence>
<dbReference type="InterPro" id="IPR012337">
    <property type="entry name" value="RNaseH-like_sf"/>
</dbReference>
<dbReference type="AlphaFoldDB" id="A0A3L6T7G7"/>
<dbReference type="Pfam" id="PF00929">
    <property type="entry name" value="RNase_T"/>
    <property type="match status" value="1"/>
</dbReference>
<sequence length="189" mass="21227">MSGRSLFNMFNPSDQTVDSAHNLIKFSKHVGALVIKKPPRIEATCERDSRICQQEIIEFPAVLVHAATGSLVSSFRTYVRPRHNSRLTAFCSELTEIRQDQVDGCVDLEQALAMHDAWLAKAGAAKNCLAVVTWGDWDYRTMLEFECSIEGLTKPSYFNQWVNLRVPFEIAFGAEQCNLQEVVGEASLQ</sequence>
<dbReference type="PANTHER" id="PTHR23044">
    <property type="entry name" value="3'-5' EXONUCLEASE ERI1-RELATED"/>
    <property type="match status" value="1"/>
</dbReference>
<dbReference type="OrthoDB" id="438618at2759"/>
<comment type="caution">
    <text evidence="5">The sequence shown here is derived from an EMBL/GenBank/DDBJ whole genome shotgun (WGS) entry which is preliminary data.</text>
</comment>
<keyword evidence="2" id="KW-0378">Hydrolase</keyword>
<organism evidence="5 6">
    <name type="scientific">Panicum miliaceum</name>
    <name type="common">Proso millet</name>
    <name type="synonym">Broomcorn millet</name>
    <dbReference type="NCBI Taxonomy" id="4540"/>
    <lineage>
        <taxon>Eukaryota</taxon>
        <taxon>Viridiplantae</taxon>
        <taxon>Streptophyta</taxon>
        <taxon>Embryophyta</taxon>
        <taxon>Tracheophyta</taxon>
        <taxon>Spermatophyta</taxon>
        <taxon>Magnoliopsida</taxon>
        <taxon>Liliopsida</taxon>
        <taxon>Poales</taxon>
        <taxon>Poaceae</taxon>
        <taxon>PACMAD clade</taxon>
        <taxon>Panicoideae</taxon>
        <taxon>Panicodae</taxon>
        <taxon>Paniceae</taxon>
        <taxon>Panicinae</taxon>
        <taxon>Panicum</taxon>
        <taxon>Panicum sect. Panicum</taxon>
    </lineage>
</organism>
<dbReference type="InterPro" id="IPR013520">
    <property type="entry name" value="Ribonucl_H"/>
</dbReference>
<keyword evidence="1" id="KW-0540">Nuclease</keyword>
<evidence type="ECO:0000256" key="1">
    <source>
        <dbReference type="ARBA" id="ARBA00022722"/>
    </source>
</evidence>
<dbReference type="PANTHER" id="PTHR23044:SF60">
    <property type="entry name" value="OS01G0618000 PROTEIN"/>
    <property type="match status" value="1"/>
</dbReference>
<gene>
    <name evidence="5" type="ORF">C2845_PM03G28850</name>
</gene>
<evidence type="ECO:0000313" key="5">
    <source>
        <dbReference type="EMBL" id="RLN33428.1"/>
    </source>
</evidence>
<accession>A0A3L6T7G7</accession>
<feature type="domain" description="Exonuclease" evidence="4">
    <location>
        <begin position="52"/>
        <end position="166"/>
    </location>
</feature>
<dbReference type="SUPFAM" id="SSF53098">
    <property type="entry name" value="Ribonuclease H-like"/>
    <property type="match status" value="1"/>
</dbReference>
<reference evidence="6" key="1">
    <citation type="journal article" date="2019" name="Nat. Commun.">
        <title>The genome of broomcorn millet.</title>
        <authorList>
            <person name="Zou C."/>
            <person name="Miki D."/>
            <person name="Li D."/>
            <person name="Tang Q."/>
            <person name="Xiao L."/>
            <person name="Rajput S."/>
            <person name="Deng P."/>
            <person name="Jia W."/>
            <person name="Huang R."/>
            <person name="Zhang M."/>
            <person name="Sun Y."/>
            <person name="Hu J."/>
            <person name="Fu X."/>
            <person name="Schnable P.S."/>
            <person name="Li F."/>
            <person name="Zhang H."/>
            <person name="Feng B."/>
            <person name="Zhu X."/>
            <person name="Liu R."/>
            <person name="Schnable J.C."/>
            <person name="Zhu J.-K."/>
            <person name="Zhang H."/>
        </authorList>
    </citation>
    <scope>NUCLEOTIDE SEQUENCE [LARGE SCALE GENOMIC DNA]</scope>
</reference>
<proteinExistence type="predicted"/>
<protein>
    <submittedName>
        <fullName evidence="5">ERI1 exoribonuclease 2-like</fullName>
    </submittedName>
</protein>
<evidence type="ECO:0000256" key="2">
    <source>
        <dbReference type="ARBA" id="ARBA00022801"/>
    </source>
</evidence>
<dbReference type="Proteomes" id="UP000275267">
    <property type="component" value="Unassembled WGS sequence"/>
</dbReference>
<dbReference type="InterPro" id="IPR047201">
    <property type="entry name" value="ERI-1_3'hExo-like"/>
</dbReference>
<dbReference type="GO" id="GO:0003676">
    <property type="term" value="F:nucleic acid binding"/>
    <property type="evidence" value="ECO:0007669"/>
    <property type="project" value="InterPro"/>
</dbReference>
<keyword evidence="3" id="KW-0269">Exonuclease</keyword>
<evidence type="ECO:0000259" key="4">
    <source>
        <dbReference type="Pfam" id="PF00929"/>
    </source>
</evidence>
<dbReference type="STRING" id="4540.A0A3L6T7G7"/>
<keyword evidence="6" id="KW-1185">Reference proteome</keyword>
<dbReference type="GO" id="GO:0000175">
    <property type="term" value="F:3'-5'-RNA exonuclease activity"/>
    <property type="evidence" value="ECO:0007669"/>
    <property type="project" value="InterPro"/>
</dbReference>
<name>A0A3L6T7G7_PANMI</name>
<dbReference type="CDD" id="cd06133">
    <property type="entry name" value="ERI-1_3'hExo_like"/>
    <property type="match status" value="1"/>
</dbReference>
<dbReference type="Gene3D" id="3.30.420.10">
    <property type="entry name" value="Ribonuclease H-like superfamily/Ribonuclease H"/>
    <property type="match status" value="1"/>
</dbReference>